<comment type="function">
    <text evidence="11">Catalyzes the activation of phenylacetic acid (PA) to phenylacetyl-CoA (PA-CoA).</text>
</comment>
<dbReference type="PANTHER" id="PTHR43439:SF2">
    <property type="entry name" value="ENZYME, PUTATIVE (JCVI)-RELATED"/>
    <property type="match status" value="1"/>
</dbReference>
<evidence type="ECO:0000256" key="2">
    <source>
        <dbReference type="ARBA" id="ARBA00022450"/>
    </source>
</evidence>
<organism evidence="14 15">
    <name type="scientific">Candidatus Acididesulfobacter diazotrophicus</name>
    <dbReference type="NCBI Taxonomy" id="2597226"/>
    <lineage>
        <taxon>Bacteria</taxon>
        <taxon>Deltaproteobacteria</taxon>
        <taxon>Candidatus Acidulodesulfobacterales</taxon>
        <taxon>Candidatus Acididesulfobacter</taxon>
    </lineage>
</organism>
<keyword evidence="3" id="KW-0597">Phosphoprotein</keyword>
<protein>
    <recommendedName>
        <fullName evidence="9 11">Phenylacetate-coenzyme A ligase</fullName>
        <ecNumber evidence="8 11">6.2.1.30</ecNumber>
    </recommendedName>
    <alternativeName>
        <fullName evidence="10 11">Phenylacetyl-CoA ligase</fullName>
    </alternativeName>
</protein>
<dbReference type="Pfam" id="PF14535">
    <property type="entry name" value="AMP-binding_C_2"/>
    <property type="match status" value="1"/>
</dbReference>
<evidence type="ECO:0000256" key="5">
    <source>
        <dbReference type="ARBA" id="ARBA00022741"/>
    </source>
</evidence>
<dbReference type="InterPro" id="IPR042099">
    <property type="entry name" value="ANL_N_sf"/>
</dbReference>
<dbReference type="InterPro" id="IPR028154">
    <property type="entry name" value="AMP-dep_Lig_C"/>
</dbReference>
<feature type="domain" description="AMP-dependent synthetase/ligase" evidence="12">
    <location>
        <begin position="92"/>
        <end position="294"/>
    </location>
</feature>
<dbReference type="Gene3D" id="3.30.300.30">
    <property type="match status" value="1"/>
</dbReference>
<dbReference type="GO" id="GO:0047475">
    <property type="term" value="F:phenylacetate-CoA ligase activity"/>
    <property type="evidence" value="ECO:0007669"/>
    <property type="project" value="UniProtKB-EC"/>
</dbReference>
<evidence type="ECO:0000313" key="15">
    <source>
        <dbReference type="Proteomes" id="UP000319296"/>
    </source>
</evidence>
<dbReference type="InterPro" id="IPR045851">
    <property type="entry name" value="AMP-bd_C_sf"/>
</dbReference>
<dbReference type="GO" id="GO:0000166">
    <property type="term" value="F:nucleotide binding"/>
    <property type="evidence" value="ECO:0007669"/>
    <property type="project" value="UniProtKB-KW"/>
</dbReference>
<dbReference type="Proteomes" id="UP000319296">
    <property type="component" value="Unassembled WGS sequence"/>
</dbReference>
<feature type="domain" description="AMP-dependent ligase C-terminal" evidence="13">
    <location>
        <begin position="344"/>
        <end position="440"/>
    </location>
</feature>
<dbReference type="Gene3D" id="3.40.50.12780">
    <property type="entry name" value="N-terminal domain of ligase-like"/>
    <property type="match status" value="1"/>
</dbReference>
<evidence type="ECO:0000256" key="3">
    <source>
        <dbReference type="ARBA" id="ARBA00022553"/>
    </source>
</evidence>
<evidence type="ECO:0000256" key="11">
    <source>
        <dbReference type="PIRNR" id="PIRNR006444"/>
    </source>
</evidence>
<dbReference type="InterPro" id="IPR000873">
    <property type="entry name" value="AMP-dep_synth/lig_dom"/>
</dbReference>
<evidence type="ECO:0000256" key="7">
    <source>
        <dbReference type="ARBA" id="ARBA00061566"/>
    </source>
</evidence>
<gene>
    <name evidence="14" type="ORF">EVG15_09360</name>
</gene>
<keyword evidence="2" id="KW-0596">Phosphopantetheine</keyword>
<sequence length="443" mass="50641">MNKKNIPVSYFEEKIETMPHEDLNILMLERLKKTLKYVYQNVPFYKEKFDDAGVNANIDLIKNMKDLQNFPFTFKSDLVNNYPFGLFSSPLTDIVRIHASSGTTAKPIIASYTKKDLKVWADLMSRVFYACGLNKNDIAQNAYGYGLFTGGLGFHYGAENIGMTVVPMSSGFTERQFAMMKDIGVTALFCTPSYALFLSEELPKYIEDVSKLKLKKGIFGAEPWSNELRIKIENLLNIDAYDIYGLSELIGPGVAFECEYKSGLHINEDNFYPEIIDPKTGDILPEGELGELVLTNLNQEAMPLIRYRTRDITSLNREKCKCGRTFARMKKIKGRTDDMIIIKGVNVFPSQIESVIFDFDFLEPVYMIELYTDNLLDRINILIETKAEIYNIGDKKLDEITSMLQYKIHELIGIKSKVTIVPPKTLERSQGKSKRIKDLRKKL</sequence>
<dbReference type="CDD" id="cd05913">
    <property type="entry name" value="PaaK"/>
    <property type="match status" value="1"/>
</dbReference>
<evidence type="ECO:0000313" key="14">
    <source>
        <dbReference type="EMBL" id="RZD17794.1"/>
    </source>
</evidence>
<accession>A0A519BKK5</accession>
<dbReference type="PANTHER" id="PTHR43439">
    <property type="entry name" value="PHENYLACETATE-COENZYME A LIGASE"/>
    <property type="match status" value="1"/>
</dbReference>
<comment type="catalytic activity">
    <reaction evidence="11">
        <text>2-phenylacetate + ATP + CoA = phenylacetyl-CoA + AMP + diphosphate</text>
        <dbReference type="Rhea" id="RHEA:20956"/>
        <dbReference type="ChEBI" id="CHEBI:18401"/>
        <dbReference type="ChEBI" id="CHEBI:30616"/>
        <dbReference type="ChEBI" id="CHEBI:33019"/>
        <dbReference type="ChEBI" id="CHEBI:57287"/>
        <dbReference type="ChEBI" id="CHEBI:57390"/>
        <dbReference type="ChEBI" id="CHEBI:456215"/>
        <dbReference type="EC" id="6.2.1.30"/>
    </reaction>
</comment>
<evidence type="ECO:0000259" key="13">
    <source>
        <dbReference type="Pfam" id="PF14535"/>
    </source>
</evidence>
<dbReference type="SUPFAM" id="SSF56801">
    <property type="entry name" value="Acetyl-CoA synthetase-like"/>
    <property type="match status" value="1"/>
</dbReference>
<evidence type="ECO:0000256" key="6">
    <source>
        <dbReference type="ARBA" id="ARBA00060591"/>
    </source>
</evidence>
<comment type="subunit">
    <text evidence="1">Monomer.</text>
</comment>
<evidence type="ECO:0000256" key="4">
    <source>
        <dbReference type="ARBA" id="ARBA00022598"/>
    </source>
</evidence>
<comment type="similarity">
    <text evidence="7 11">Belongs to the phenylacetyl-CoA ligase family.</text>
</comment>
<dbReference type="AlphaFoldDB" id="A0A519BKK5"/>
<evidence type="ECO:0000256" key="8">
    <source>
        <dbReference type="ARBA" id="ARBA00066629"/>
    </source>
</evidence>
<dbReference type="PIRSF" id="PIRSF006444">
    <property type="entry name" value="PaaK"/>
    <property type="match status" value="1"/>
</dbReference>
<dbReference type="GO" id="GO:0010124">
    <property type="term" value="P:phenylacetate catabolic process"/>
    <property type="evidence" value="ECO:0007669"/>
    <property type="project" value="UniProtKB-UniRule"/>
</dbReference>
<dbReference type="FunFam" id="3.40.50.12780:FF:000016">
    <property type="entry name" value="Phenylacetate-coenzyme A ligase"/>
    <property type="match status" value="1"/>
</dbReference>
<evidence type="ECO:0000256" key="9">
    <source>
        <dbReference type="ARBA" id="ARBA00068695"/>
    </source>
</evidence>
<comment type="caution">
    <text evidence="14">The sequence shown here is derived from an EMBL/GenBank/DDBJ whole genome shotgun (WGS) entry which is preliminary data.</text>
</comment>
<keyword evidence="5 11" id="KW-0547">Nucleotide-binding</keyword>
<comment type="pathway">
    <text evidence="6 11">Aromatic compound metabolism; phenylacetate degradation.</text>
</comment>
<evidence type="ECO:0000256" key="1">
    <source>
        <dbReference type="ARBA" id="ARBA00011245"/>
    </source>
</evidence>
<dbReference type="UniPathway" id="UPA00930"/>
<dbReference type="EC" id="6.2.1.30" evidence="8 11"/>
<dbReference type="EMBL" id="SGBB01000022">
    <property type="protein sequence ID" value="RZD17794.1"/>
    <property type="molecule type" value="Genomic_DNA"/>
</dbReference>
<evidence type="ECO:0000256" key="10">
    <source>
        <dbReference type="ARBA" id="ARBA00075111"/>
    </source>
</evidence>
<reference evidence="14 15" key="1">
    <citation type="journal article" date="2019" name="ISME J.">
        <title>Insights into ecological role of a new deltaproteobacterial order Candidatus Acidulodesulfobacterales by metagenomics and metatranscriptomics.</title>
        <authorList>
            <person name="Tan S."/>
            <person name="Liu J."/>
            <person name="Fang Y."/>
            <person name="Hedlund B.P."/>
            <person name="Lian Z.H."/>
            <person name="Huang L.Y."/>
            <person name="Li J.T."/>
            <person name="Huang L.N."/>
            <person name="Li W.J."/>
            <person name="Jiang H.C."/>
            <person name="Dong H.L."/>
            <person name="Shu W.S."/>
        </authorList>
    </citation>
    <scope>NUCLEOTIDE SEQUENCE [LARGE SCALE GENOMIC DNA]</scope>
    <source>
        <strain evidence="14">AP1</strain>
    </source>
</reference>
<evidence type="ECO:0000259" key="12">
    <source>
        <dbReference type="Pfam" id="PF00501"/>
    </source>
</evidence>
<dbReference type="InterPro" id="IPR011880">
    <property type="entry name" value="PA_CoA_ligase"/>
</dbReference>
<dbReference type="Pfam" id="PF00501">
    <property type="entry name" value="AMP-binding"/>
    <property type="match status" value="1"/>
</dbReference>
<name>A0A519BKK5_9DELT</name>
<keyword evidence="4 11" id="KW-0436">Ligase</keyword>
<dbReference type="InterPro" id="IPR051414">
    <property type="entry name" value="Adenylate-forming_Reductase"/>
</dbReference>
<proteinExistence type="inferred from homology"/>